<dbReference type="SMART" id="SM00342">
    <property type="entry name" value="HTH_ARAC"/>
    <property type="match status" value="1"/>
</dbReference>
<dbReference type="Proteomes" id="UP000305517">
    <property type="component" value="Unassembled WGS sequence"/>
</dbReference>
<dbReference type="InterPro" id="IPR018060">
    <property type="entry name" value="HTH_AraC"/>
</dbReference>
<feature type="domain" description="HTH araC/xylS-type" evidence="4">
    <location>
        <begin position="78"/>
        <end position="177"/>
    </location>
</feature>
<comment type="caution">
    <text evidence="5">The sequence shown here is derived from an EMBL/GenBank/DDBJ whole genome shotgun (WGS) entry which is preliminary data.</text>
</comment>
<evidence type="ECO:0000256" key="2">
    <source>
        <dbReference type="ARBA" id="ARBA00023125"/>
    </source>
</evidence>
<dbReference type="GO" id="GO:0043565">
    <property type="term" value="F:sequence-specific DNA binding"/>
    <property type="evidence" value="ECO:0007669"/>
    <property type="project" value="InterPro"/>
</dbReference>
<evidence type="ECO:0000313" key="5">
    <source>
        <dbReference type="EMBL" id="TLM88768.1"/>
    </source>
</evidence>
<keyword evidence="3" id="KW-0804">Transcription</keyword>
<dbReference type="InterPro" id="IPR020449">
    <property type="entry name" value="Tscrpt_reg_AraC-type_HTH"/>
</dbReference>
<dbReference type="SUPFAM" id="SSF46689">
    <property type="entry name" value="Homeodomain-like"/>
    <property type="match status" value="1"/>
</dbReference>
<dbReference type="PROSITE" id="PS00041">
    <property type="entry name" value="HTH_ARAC_FAMILY_1"/>
    <property type="match status" value="1"/>
</dbReference>
<accession>A0A5R8WIR8</accession>
<dbReference type="PANTHER" id="PTHR43280:SF2">
    <property type="entry name" value="HTH-TYPE TRANSCRIPTIONAL REGULATOR EXSA"/>
    <property type="match status" value="1"/>
</dbReference>
<evidence type="ECO:0000313" key="6">
    <source>
        <dbReference type="Proteomes" id="UP000305517"/>
    </source>
</evidence>
<keyword evidence="1" id="KW-0805">Transcription regulation</keyword>
<dbReference type="Gene3D" id="1.10.10.60">
    <property type="entry name" value="Homeodomain-like"/>
    <property type="match status" value="1"/>
</dbReference>
<reference evidence="5 6" key="1">
    <citation type="submission" date="2019-05" db="EMBL/GenBank/DDBJ databases">
        <title>Hymenobacter edaphi sp. nov., isolated from abandoned arsenic-contaminated farmland soil.</title>
        <authorList>
            <person name="Nie L."/>
        </authorList>
    </citation>
    <scope>NUCLEOTIDE SEQUENCE [LARGE SCALE GENOMIC DNA]</scope>
    <source>
        <strain evidence="5 6">1-3-3-8</strain>
    </source>
</reference>
<organism evidence="5 6">
    <name type="scientific">Hymenobacter jeollabukensis</name>
    <dbReference type="NCBI Taxonomy" id="2025313"/>
    <lineage>
        <taxon>Bacteria</taxon>
        <taxon>Pseudomonadati</taxon>
        <taxon>Bacteroidota</taxon>
        <taxon>Cytophagia</taxon>
        <taxon>Cytophagales</taxon>
        <taxon>Hymenobacteraceae</taxon>
        <taxon>Hymenobacter</taxon>
    </lineage>
</organism>
<dbReference type="EMBL" id="VAJM01000016">
    <property type="protein sequence ID" value="TLM88768.1"/>
    <property type="molecule type" value="Genomic_DNA"/>
</dbReference>
<gene>
    <name evidence="5" type="ORF">FDY95_23325</name>
</gene>
<keyword evidence="2" id="KW-0238">DNA-binding</keyword>
<dbReference type="PROSITE" id="PS01124">
    <property type="entry name" value="HTH_ARAC_FAMILY_2"/>
    <property type="match status" value="1"/>
</dbReference>
<dbReference type="GO" id="GO:0003700">
    <property type="term" value="F:DNA-binding transcription factor activity"/>
    <property type="evidence" value="ECO:0007669"/>
    <property type="project" value="InterPro"/>
</dbReference>
<sequence length="185" mass="21345">MEHLVRIKGMVCPRCIQTVKTLFMDLGFTVTGVELGSLTYRTDDEYPRDLTLVREQLEEEGFEVLDDKQSRTIARLKQLVDEWIQQEQARKLTLAAYASDALHQNYHSLSTLFSDTQGLTLERYLISRRVELARQLLAATQDTLADIADRLGYSSSHHFSNQFKRETGMTPSQYRQLVREMPQTA</sequence>
<dbReference type="Pfam" id="PF12833">
    <property type="entry name" value="HTH_18"/>
    <property type="match status" value="1"/>
</dbReference>
<dbReference type="RefSeq" id="WP_138081659.1">
    <property type="nucleotide sequence ID" value="NZ_VAJM01000016.1"/>
</dbReference>
<name>A0A5R8WIR8_9BACT</name>
<dbReference type="GO" id="GO:0046872">
    <property type="term" value="F:metal ion binding"/>
    <property type="evidence" value="ECO:0007669"/>
    <property type="project" value="InterPro"/>
</dbReference>
<protein>
    <submittedName>
        <fullName evidence="5">Helix-turn-helix transcriptional regulator</fullName>
    </submittedName>
</protein>
<evidence type="ECO:0000256" key="1">
    <source>
        <dbReference type="ARBA" id="ARBA00023015"/>
    </source>
</evidence>
<dbReference type="OrthoDB" id="952277at2"/>
<dbReference type="InterPro" id="IPR009057">
    <property type="entry name" value="Homeodomain-like_sf"/>
</dbReference>
<dbReference type="InterPro" id="IPR036163">
    <property type="entry name" value="HMA_dom_sf"/>
</dbReference>
<dbReference type="Gene3D" id="3.30.70.100">
    <property type="match status" value="1"/>
</dbReference>
<dbReference type="InterPro" id="IPR018062">
    <property type="entry name" value="HTH_AraC-typ_CS"/>
</dbReference>
<dbReference type="SUPFAM" id="SSF55008">
    <property type="entry name" value="HMA, heavy metal-associated domain"/>
    <property type="match status" value="1"/>
</dbReference>
<dbReference type="PANTHER" id="PTHR43280">
    <property type="entry name" value="ARAC-FAMILY TRANSCRIPTIONAL REGULATOR"/>
    <property type="match status" value="1"/>
</dbReference>
<dbReference type="PRINTS" id="PR00032">
    <property type="entry name" value="HTHARAC"/>
</dbReference>
<evidence type="ECO:0000256" key="3">
    <source>
        <dbReference type="ARBA" id="ARBA00023163"/>
    </source>
</evidence>
<keyword evidence="6" id="KW-1185">Reference proteome</keyword>
<proteinExistence type="predicted"/>
<evidence type="ECO:0000259" key="4">
    <source>
        <dbReference type="PROSITE" id="PS01124"/>
    </source>
</evidence>
<dbReference type="AlphaFoldDB" id="A0A5R8WIR8"/>